<dbReference type="CDD" id="cd02966">
    <property type="entry name" value="TlpA_like_family"/>
    <property type="match status" value="1"/>
</dbReference>
<dbReference type="Proteomes" id="UP001221302">
    <property type="component" value="Unassembled WGS sequence"/>
</dbReference>
<comment type="caution">
    <text evidence="2">The sequence shown here is derived from an EMBL/GenBank/DDBJ whole genome shotgun (WGS) entry which is preliminary data.</text>
</comment>
<dbReference type="Pfam" id="PF08534">
    <property type="entry name" value="Redoxin"/>
    <property type="match status" value="1"/>
</dbReference>
<evidence type="ECO:0000259" key="1">
    <source>
        <dbReference type="PROSITE" id="PS51352"/>
    </source>
</evidence>
<dbReference type="InterPro" id="IPR013740">
    <property type="entry name" value="Redoxin"/>
</dbReference>
<dbReference type="AlphaFoldDB" id="A0AAE3NXA7"/>
<dbReference type="SUPFAM" id="SSF52833">
    <property type="entry name" value="Thioredoxin-like"/>
    <property type="match status" value="1"/>
</dbReference>
<dbReference type="InterPro" id="IPR013766">
    <property type="entry name" value="Thioredoxin_domain"/>
</dbReference>
<keyword evidence="3" id="KW-1185">Reference proteome</keyword>
<feature type="domain" description="Thioredoxin" evidence="1">
    <location>
        <begin position="246"/>
        <end position="384"/>
    </location>
</feature>
<dbReference type="PANTHER" id="PTHR42852">
    <property type="entry name" value="THIOL:DISULFIDE INTERCHANGE PROTEIN DSBE"/>
    <property type="match status" value="1"/>
</dbReference>
<reference evidence="2" key="1">
    <citation type="submission" date="2023-03" db="EMBL/GenBank/DDBJ databases">
        <title>Stygiobacter electus gen. nov., sp. nov., facultatively anaerobic thermotolerant bacterium of the class Ignavibacteria from a well of Yessentuki mineral water deposit.</title>
        <authorList>
            <person name="Podosokorskaya O.A."/>
            <person name="Elcheninov A.G."/>
            <person name="Petrova N.F."/>
            <person name="Zavarzina D.G."/>
            <person name="Kublanov I.V."/>
            <person name="Merkel A.Y."/>
        </authorList>
    </citation>
    <scope>NUCLEOTIDE SEQUENCE</scope>
    <source>
        <strain evidence="2">09-Me</strain>
    </source>
</reference>
<dbReference type="PANTHER" id="PTHR42852:SF17">
    <property type="entry name" value="THIOREDOXIN-LIKE PROTEIN HI_1115"/>
    <property type="match status" value="1"/>
</dbReference>
<accession>A0AAE3NXA7</accession>
<organism evidence="2 3">
    <name type="scientific">Stygiobacter electus</name>
    <dbReference type="NCBI Taxonomy" id="3032292"/>
    <lineage>
        <taxon>Bacteria</taxon>
        <taxon>Pseudomonadati</taxon>
        <taxon>Ignavibacteriota</taxon>
        <taxon>Ignavibacteria</taxon>
        <taxon>Ignavibacteriales</taxon>
        <taxon>Melioribacteraceae</taxon>
        <taxon>Stygiobacter</taxon>
    </lineage>
</organism>
<sequence length="385" mass="44788">MKLSRLIFGFVLINFTNISSQSINKLLEQAIEKIDLLKCISYKSIKGSSAPYDSVLINQYSSFYKVMIEPKDLLIGARFISYNDSSKIDFSYNNYISVRYDWENKTAILDTLKQTRPTLHSPFYIKVRKLLKYVIKNMDSIKCQVNKYKDTLQFTFEIKNKLAEFFNMIPSLFQKEGVVSSYSIWTNKDLFPFKFKRKMPHQTSIEEVIKVYDYNCDDIVDKQFGVYLPYGFSIIDKQGDKIMTVELEGKVAPNWSLKNLDGKIIQLSDYKGKNLLVVFTGVGCGHCHLALPFLNKFYDEYKDNGFNIVSIESFSDNITVLKRYKDMNKFNYEFLLADKATTSNYKIVAVPVFILINKNGLIEKVFTGYKKVETDREIIDYVNKM</sequence>
<evidence type="ECO:0000313" key="2">
    <source>
        <dbReference type="EMBL" id="MDF1612671.1"/>
    </source>
</evidence>
<dbReference type="InterPro" id="IPR050553">
    <property type="entry name" value="Thioredoxin_ResA/DsbE_sf"/>
</dbReference>
<gene>
    <name evidence="2" type="ORF">P0M35_10960</name>
</gene>
<name>A0AAE3NXA7_9BACT</name>
<dbReference type="RefSeq" id="WP_321536442.1">
    <property type="nucleotide sequence ID" value="NZ_JARGDL010000016.1"/>
</dbReference>
<dbReference type="PROSITE" id="PS51352">
    <property type="entry name" value="THIOREDOXIN_2"/>
    <property type="match status" value="1"/>
</dbReference>
<evidence type="ECO:0000313" key="3">
    <source>
        <dbReference type="Proteomes" id="UP001221302"/>
    </source>
</evidence>
<dbReference type="Gene3D" id="3.40.30.10">
    <property type="entry name" value="Glutaredoxin"/>
    <property type="match status" value="1"/>
</dbReference>
<dbReference type="EMBL" id="JARGDL010000016">
    <property type="protein sequence ID" value="MDF1612671.1"/>
    <property type="molecule type" value="Genomic_DNA"/>
</dbReference>
<proteinExistence type="predicted"/>
<dbReference type="InterPro" id="IPR036249">
    <property type="entry name" value="Thioredoxin-like_sf"/>
</dbReference>
<protein>
    <submittedName>
        <fullName evidence="2">Redoxin family protein</fullName>
    </submittedName>
</protein>
<dbReference type="GO" id="GO:0016491">
    <property type="term" value="F:oxidoreductase activity"/>
    <property type="evidence" value="ECO:0007669"/>
    <property type="project" value="InterPro"/>
</dbReference>